<organism evidence="3 4">
    <name type="scientific">Acetonema longum DSM 6540</name>
    <dbReference type="NCBI Taxonomy" id="1009370"/>
    <lineage>
        <taxon>Bacteria</taxon>
        <taxon>Bacillati</taxon>
        <taxon>Bacillota</taxon>
        <taxon>Negativicutes</taxon>
        <taxon>Acetonemataceae</taxon>
        <taxon>Acetonema</taxon>
    </lineage>
</organism>
<dbReference type="InterPro" id="IPR003010">
    <property type="entry name" value="C-N_Hydrolase"/>
</dbReference>
<reference evidence="3 4" key="1">
    <citation type="journal article" date="2011" name="EMBO J.">
        <title>Structural diversity of bacterial flagellar motors.</title>
        <authorList>
            <person name="Chen S."/>
            <person name="Beeby M."/>
            <person name="Murphy G.E."/>
            <person name="Leadbetter J.R."/>
            <person name="Hendrixson D.R."/>
            <person name="Briegel A."/>
            <person name="Li Z."/>
            <person name="Shi J."/>
            <person name="Tocheva E.I."/>
            <person name="Muller A."/>
            <person name="Dobro M.J."/>
            <person name="Jensen G.J."/>
        </authorList>
    </citation>
    <scope>NUCLEOTIDE SEQUENCE [LARGE SCALE GENOMIC DNA]</scope>
    <source>
        <strain evidence="3 4">DSM 6540</strain>
    </source>
</reference>
<dbReference type="PANTHER" id="PTHR23088">
    <property type="entry name" value="NITRILASE-RELATED"/>
    <property type="match status" value="1"/>
</dbReference>
<dbReference type="STRING" id="1009370.ALO_20517"/>
<comment type="similarity">
    <text evidence="1">Belongs to the carbon-nitrogen hydrolase superfamily. NIT1/NIT2 family.</text>
</comment>
<name>F7NPQ6_9FIRM</name>
<dbReference type="CDD" id="cd07583">
    <property type="entry name" value="nitrilase_5"/>
    <property type="match status" value="1"/>
</dbReference>
<sequence>MQIAMVQMEVVSGNIQANRERGIRMAEEAADKARTVVLPEIWTTGYGLKNVEQWAEDPEGPVIQEMRRIAKTKGVYIVAGSMPVKRDDRIFNETIVFDPQGQIVTTYQKVHMFSLYGEEKFFSPGNRRASFQLGEITAGLTICYDLRFPELYRSLALDGAQMIFVVAEWPRERLQHWITLNQARAIENQVYLCSVNCVGEHRGIRFPGHSLFIDPNGRITTEGTDAESIIYAQYDASMVPHSREGLTVWQDRKCGVYRME</sequence>
<keyword evidence="4" id="KW-1185">Reference proteome</keyword>
<keyword evidence="3" id="KW-0449">Lipoprotein</keyword>
<dbReference type="OrthoDB" id="9811121at2"/>
<evidence type="ECO:0000313" key="4">
    <source>
        <dbReference type="Proteomes" id="UP000003240"/>
    </source>
</evidence>
<dbReference type="InterPro" id="IPR001110">
    <property type="entry name" value="UPF0012_CS"/>
</dbReference>
<evidence type="ECO:0000313" key="3">
    <source>
        <dbReference type="EMBL" id="EGO61897.1"/>
    </source>
</evidence>
<proteinExistence type="inferred from homology"/>
<feature type="domain" description="CN hydrolase" evidence="2">
    <location>
        <begin position="1"/>
        <end position="236"/>
    </location>
</feature>
<dbReference type="InterPro" id="IPR036526">
    <property type="entry name" value="C-N_Hydrolase_sf"/>
</dbReference>
<dbReference type="AlphaFoldDB" id="F7NPQ6"/>
<evidence type="ECO:0000256" key="1">
    <source>
        <dbReference type="ARBA" id="ARBA00010613"/>
    </source>
</evidence>
<dbReference type="SUPFAM" id="SSF56317">
    <property type="entry name" value="Carbon-nitrogen hydrolase"/>
    <property type="match status" value="1"/>
</dbReference>
<gene>
    <name evidence="3" type="ORF">ALO_20517</name>
</gene>
<accession>F7NPQ6</accession>
<dbReference type="eggNOG" id="COG0388">
    <property type="taxonomic scope" value="Bacteria"/>
</dbReference>
<dbReference type="EMBL" id="AFGF01000269">
    <property type="protein sequence ID" value="EGO61897.1"/>
    <property type="molecule type" value="Genomic_DNA"/>
</dbReference>
<dbReference type="Proteomes" id="UP000003240">
    <property type="component" value="Unassembled WGS sequence"/>
</dbReference>
<dbReference type="Gene3D" id="3.60.110.10">
    <property type="entry name" value="Carbon-nitrogen hydrolase"/>
    <property type="match status" value="1"/>
</dbReference>
<keyword evidence="3" id="KW-0012">Acyltransferase</keyword>
<dbReference type="Pfam" id="PF00795">
    <property type="entry name" value="CN_hydrolase"/>
    <property type="match status" value="1"/>
</dbReference>
<keyword evidence="3" id="KW-0808">Transferase</keyword>
<dbReference type="PROSITE" id="PS50263">
    <property type="entry name" value="CN_HYDROLASE"/>
    <property type="match status" value="1"/>
</dbReference>
<protein>
    <submittedName>
        <fullName evidence="3">Nitrilase/cyanide hydratase and apolipoprotein N-acyltransferase</fullName>
    </submittedName>
</protein>
<dbReference type="GO" id="GO:0016746">
    <property type="term" value="F:acyltransferase activity"/>
    <property type="evidence" value="ECO:0007669"/>
    <property type="project" value="UniProtKB-KW"/>
</dbReference>
<dbReference type="PANTHER" id="PTHR23088:SF27">
    <property type="entry name" value="DEAMINATED GLUTATHIONE AMIDASE"/>
    <property type="match status" value="1"/>
</dbReference>
<comment type="caution">
    <text evidence="3">The sequence shown here is derived from an EMBL/GenBank/DDBJ whole genome shotgun (WGS) entry which is preliminary data.</text>
</comment>
<evidence type="ECO:0000259" key="2">
    <source>
        <dbReference type="PROSITE" id="PS50263"/>
    </source>
</evidence>
<dbReference type="PROSITE" id="PS01227">
    <property type="entry name" value="UPF0012"/>
    <property type="match status" value="1"/>
</dbReference>